<dbReference type="Gramene" id="TraesRN6D0100253000.1">
    <property type="protein sequence ID" value="TraesRN6D0100253000.1"/>
    <property type="gene ID" value="TraesRN6D0100253000"/>
</dbReference>
<proteinExistence type="predicted"/>
<dbReference type="Gramene" id="TraesWEE_scaffold_113528_01G000100.1">
    <property type="protein sequence ID" value="TraesWEE_scaffold_113528_01G000100.1"/>
    <property type="gene ID" value="TraesWEE_scaffold_113528_01G000100"/>
</dbReference>
<accession>A0A3B6QBA7</accession>
<sequence>MSSLLRSYPSKIRGTVGEVTPAGSASPPAIVWRRQGEWRLGSAALCMAVEVQHRHDVYGFFIFLISPCSQFYKLLCDAQWPCHALVRFKVQSSKSQFEVRCVTSISCCSPVRLADERPDPREVDVTRTALSPPSFLFPTTTMSLYLVILLFHPW</sequence>
<dbReference type="Gramene" id="TraesCAD_scaffold_140998_01G000100.1">
    <property type="protein sequence ID" value="TraesCAD_scaffold_140998_01G000100.1"/>
    <property type="gene ID" value="TraesCAD_scaffold_140998_01G000100"/>
</dbReference>
<dbReference type="Gramene" id="TraesCLE_scaffold_142748_01G000100.1">
    <property type="protein sequence ID" value="TraesCLE_scaffold_142748_01G000100.1"/>
    <property type="gene ID" value="TraesCLE_scaffold_142748_01G000100"/>
</dbReference>
<keyword evidence="2" id="KW-1185">Reference proteome</keyword>
<dbReference type="Gramene" id="TraesPARA_EIv1.0_2195410.1">
    <property type="protein sequence ID" value="TraesPARA_EIv1.0_2195410.1.CDS"/>
    <property type="gene ID" value="TraesPARA_EIv1.0_2195410"/>
</dbReference>
<evidence type="ECO:0000313" key="1">
    <source>
        <dbReference type="EnsemblPlants" id="TraesCS6D02G105600.1"/>
    </source>
</evidence>
<dbReference type="Gramene" id="TraesCS6D03G0228100.1">
    <property type="protein sequence ID" value="TraesCS6D03G0228100.1.CDS"/>
    <property type="gene ID" value="TraesCS6D03G0228100"/>
</dbReference>
<evidence type="ECO:0000313" key="2">
    <source>
        <dbReference type="Proteomes" id="UP000019116"/>
    </source>
</evidence>
<dbReference type="Gramene" id="TraesROB_scaffold_138358_01G000100.1">
    <property type="protein sequence ID" value="TraesROB_scaffold_138358_01G000100.1"/>
    <property type="gene ID" value="TraesROB_scaffold_138358_01G000100"/>
</dbReference>
<reference evidence="1" key="2">
    <citation type="submission" date="2018-10" db="UniProtKB">
        <authorList>
            <consortium name="EnsemblPlants"/>
        </authorList>
    </citation>
    <scope>IDENTIFICATION</scope>
</reference>
<dbReference type="Gramene" id="TraesSYM6D03G03623890.1">
    <property type="protein sequence ID" value="TraesSYM6D03G03623890.1"/>
    <property type="gene ID" value="TraesSYM6D03G03623890"/>
</dbReference>
<protein>
    <submittedName>
        <fullName evidence="1">Uncharacterized protein</fullName>
    </submittedName>
</protein>
<dbReference type="Proteomes" id="UP000019116">
    <property type="component" value="Chromosome 6D"/>
</dbReference>
<reference evidence="1" key="1">
    <citation type="submission" date="2018-08" db="EMBL/GenBank/DDBJ databases">
        <authorList>
            <person name="Rossello M."/>
        </authorList>
    </citation>
    <scope>NUCLEOTIDE SEQUENCE [LARGE SCALE GENOMIC DNA]</scope>
    <source>
        <strain evidence="1">cv. Chinese Spring</strain>
    </source>
</reference>
<dbReference type="EnsemblPlants" id="TraesCS6D02G105600.1">
    <property type="protein sequence ID" value="TraesCS6D02G105600.1"/>
    <property type="gene ID" value="TraesCS6D02G105600"/>
</dbReference>
<name>A0A3B6QBA7_WHEAT</name>
<dbReference type="Gramene" id="TraesCS6D02G105600.1">
    <property type="protein sequence ID" value="TraesCS6D02G105600.1"/>
    <property type="gene ID" value="TraesCS6D02G105600"/>
</dbReference>
<dbReference type="AlphaFoldDB" id="A0A3B6QBA7"/>
<organism evidence="1">
    <name type="scientific">Triticum aestivum</name>
    <name type="common">Wheat</name>
    <dbReference type="NCBI Taxonomy" id="4565"/>
    <lineage>
        <taxon>Eukaryota</taxon>
        <taxon>Viridiplantae</taxon>
        <taxon>Streptophyta</taxon>
        <taxon>Embryophyta</taxon>
        <taxon>Tracheophyta</taxon>
        <taxon>Spermatophyta</taxon>
        <taxon>Magnoliopsida</taxon>
        <taxon>Liliopsida</taxon>
        <taxon>Poales</taxon>
        <taxon>Poaceae</taxon>
        <taxon>BOP clade</taxon>
        <taxon>Pooideae</taxon>
        <taxon>Triticodae</taxon>
        <taxon>Triticeae</taxon>
        <taxon>Triticinae</taxon>
        <taxon>Triticum</taxon>
    </lineage>
</organism>